<gene>
    <name evidence="4" type="ORF">M8C21_031990</name>
</gene>
<name>A0AAD5GVI6_AMBAR</name>
<dbReference type="GO" id="GO:0003682">
    <property type="term" value="F:chromatin binding"/>
    <property type="evidence" value="ECO:0007669"/>
    <property type="project" value="TreeGrafter"/>
</dbReference>
<dbReference type="GO" id="GO:0005524">
    <property type="term" value="F:ATP binding"/>
    <property type="evidence" value="ECO:0007669"/>
    <property type="project" value="InterPro"/>
</dbReference>
<evidence type="ECO:0000313" key="5">
    <source>
        <dbReference type="Proteomes" id="UP001206925"/>
    </source>
</evidence>
<dbReference type="InterPro" id="IPR000330">
    <property type="entry name" value="SNF2_N"/>
</dbReference>
<dbReference type="GO" id="GO:0042393">
    <property type="term" value="F:histone binding"/>
    <property type="evidence" value="ECO:0007669"/>
    <property type="project" value="TreeGrafter"/>
</dbReference>
<keyword evidence="2" id="KW-0539">Nucleus</keyword>
<dbReference type="GO" id="GO:0003677">
    <property type="term" value="F:DNA binding"/>
    <property type="evidence" value="ECO:0007669"/>
    <property type="project" value="TreeGrafter"/>
</dbReference>
<dbReference type="Gene3D" id="3.40.50.10810">
    <property type="entry name" value="Tandem AAA-ATPase domain"/>
    <property type="match status" value="1"/>
</dbReference>
<feature type="non-terminal residue" evidence="4">
    <location>
        <position position="129"/>
    </location>
</feature>
<dbReference type="GO" id="GO:0005634">
    <property type="term" value="C:nucleus"/>
    <property type="evidence" value="ECO:0007669"/>
    <property type="project" value="UniProtKB-SubCell"/>
</dbReference>
<dbReference type="GO" id="GO:0000785">
    <property type="term" value="C:chromatin"/>
    <property type="evidence" value="ECO:0007669"/>
    <property type="project" value="TreeGrafter"/>
</dbReference>
<dbReference type="AlphaFoldDB" id="A0AAD5GVI6"/>
<reference evidence="4" key="1">
    <citation type="submission" date="2022-06" db="EMBL/GenBank/DDBJ databases">
        <title>Uncovering the hologenomic basis of an extraordinary plant invasion.</title>
        <authorList>
            <person name="Bieker V.C."/>
            <person name="Martin M.D."/>
            <person name="Gilbert T."/>
            <person name="Hodgins K."/>
            <person name="Battlay P."/>
            <person name="Petersen B."/>
            <person name="Wilson J."/>
        </authorList>
    </citation>
    <scope>NUCLEOTIDE SEQUENCE</scope>
    <source>
        <strain evidence="4">AA19_3_7</strain>
        <tissue evidence="4">Leaf</tissue>
    </source>
</reference>
<organism evidence="4 5">
    <name type="scientific">Ambrosia artemisiifolia</name>
    <name type="common">Common ragweed</name>
    <dbReference type="NCBI Taxonomy" id="4212"/>
    <lineage>
        <taxon>Eukaryota</taxon>
        <taxon>Viridiplantae</taxon>
        <taxon>Streptophyta</taxon>
        <taxon>Embryophyta</taxon>
        <taxon>Tracheophyta</taxon>
        <taxon>Spermatophyta</taxon>
        <taxon>Magnoliopsida</taxon>
        <taxon>eudicotyledons</taxon>
        <taxon>Gunneridae</taxon>
        <taxon>Pentapetalae</taxon>
        <taxon>asterids</taxon>
        <taxon>campanulids</taxon>
        <taxon>Asterales</taxon>
        <taxon>Asteraceae</taxon>
        <taxon>Asteroideae</taxon>
        <taxon>Heliantheae alliance</taxon>
        <taxon>Heliantheae</taxon>
        <taxon>Ambrosia</taxon>
    </lineage>
</organism>
<keyword evidence="5" id="KW-1185">Reference proteome</keyword>
<dbReference type="Proteomes" id="UP001206925">
    <property type="component" value="Unassembled WGS sequence"/>
</dbReference>
<feature type="domain" description="SNF2 N-terminal" evidence="3">
    <location>
        <begin position="17"/>
        <end position="114"/>
    </location>
</feature>
<dbReference type="GO" id="GO:0016887">
    <property type="term" value="F:ATP hydrolysis activity"/>
    <property type="evidence" value="ECO:0007669"/>
    <property type="project" value="TreeGrafter"/>
</dbReference>
<dbReference type="InterPro" id="IPR038718">
    <property type="entry name" value="SNF2-like_sf"/>
</dbReference>
<comment type="caution">
    <text evidence="4">The sequence shown here is derived from an EMBL/GenBank/DDBJ whole genome shotgun (WGS) entry which is preliminary data.</text>
</comment>
<comment type="subcellular location">
    <subcellularLocation>
        <location evidence="1">Nucleus</location>
    </subcellularLocation>
</comment>
<dbReference type="PANTHER" id="PTHR45623">
    <property type="entry name" value="CHROMODOMAIN-HELICASE-DNA-BINDING PROTEIN 3-RELATED-RELATED"/>
    <property type="match status" value="1"/>
</dbReference>
<evidence type="ECO:0000259" key="3">
    <source>
        <dbReference type="Pfam" id="PF00176"/>
    </source>
</evidence>
<accession>A0AAD5GVI6</accession>
<dbReference type="EMBL" id="JAMZMK010005258">
    <property type="protein sequence ID" value="KAI7753836.1"/>
    <property type="molecule type" value="Genomic_DNA"/>
</dbReference>
<evidence type="ECO:0000256" key="1">
    <source>
        <dbReference type="ARBA" id="ARBA00004123"/>
    </source>
</evidence>
<feature type="non-terminal residue" evidence="4">
    <location>
        <position position="1"/>
    </location>
</feature>
<dbReference type="SUPFAM" id="SSF52540">
    <property type="entry name" value="P-loop containing nucleoside triphosphate hydrolases"/>
    <property type="match status" value="1"/>
</dbReference>
<evidence type="ECO:0000256" key="2">
    <source>
        <dbReference type="ARBA" id="ARBA00023242"/>
    </source>
</evidence>
<dbReference type="GO" id="GO:0140658">
    <property type="term" value="F:ATP-dependent chromatin remodeler activity"/>
    <property type="evidence" value="ECO:0007669"/>
    <property type="project" value="TreeGrafter"/>
</dbReference>
<evidence type="ECO:0000313" key="4">
    <source>
        <dbReference type="EMBL" id="KAI7753836.1"/>
    </source>
</evidence>
<protein>
    <recommendedName>
        <fullName evidence="3">SNF2 N-terminal domain-containing protein</fullName>
    </recommendedName>
</protein>
<dbReference type="Pfam" id="PF00176">
    <property type="entry name" value="SNF2-rel_dom"/>
    <property type="match status" value="1"/>
</dbReference>
<dbReference type="InterPro" id="IPR027417">
    <property type="entry name" value="P-loop_NTPase"/>
</dbReference>
<sequence>DRLAKVVSFVLSLLNDIKKPILIIASSGALSLWEIEFSKWSKSVNVVTYKGNKDIQSAIKDLEFQILLSSPDAIFEDMEMFDRIKWEVLVLDECQRPVFSTHLKKFQKLVADMKLFTVTGEPVDVLQNY</sequence>
<dbReference type="PANTHER" id="PTHR45623:SF46">
    <property type="entry name" value="SNF2-RELATED DOMAIN, P-LOOP CONTAINING NUCLEOSIDE TRIPHOSPHATE HYDROLASE-RELATED"/>
    <property type="match status" value="1"/>
</dbReference>
<proteinExistence type="predicted"/>